<dbReference type="EMBL" id="ML770677">
    <property type="protein sequence ID" value="KAE9383142.1"/>
    <property type="molecule type" value="Genomic_DNA"/>
</dbReference>
<evidence type="ECO:0000313" key="3">
    <source>
        <dbReference type="EMBL" id="KAE9383142.1"/>
    </source>
</evidence>
<reference evidence="3" key="1">
    <citation type="journal article" date="2019" name="Environ. Microbiol.">
        <title>Fungal ecological strategies reflected in gene transcription - a case study of two litter decomposers.</title>
        <authorList>
            <person name="Barbi F."/>
            <person name="Kohler A."/>
            <person name="Barry K."/>
            <person name="Baskaran P."/>
            <person name="Daum C."/>
            <person name="Fauchery L."/>
            <person name="Ihrmark K."/>
            <person name="Kuo A."/>
            <person name="LaButti K."/>
            <person name="Lipzen A."/>
            <person name="Morin E."/>
            <person name="Grigoriev I.V."/>
            <person name="Henrissat B."/>
            <person name="Lindahl B."/>
            <person name="Martin F."/>
        </authorList>
    </citation>
    <scope>NUCLEOTIDE SEQUENCE</scope>
    <source>
        <strain evidence="3">JB14</strain>
    </source>
</reference>
<keyword evidence="2" id="KW-1133">Transmembrane helix</keyword>
<evidence type="ECO:0000256" key="2">
    <source>
        <dbReference type="SAM" id="Phobius"/>
    </source>
</evidence>
<gene>
    <name evidence="3" type="ORF">BT96DRAFT_1027349</name>
</gene>
<feature type="transmembrane region" description="Helical" evidence="2">
    <location>
        <begin position="153"/>
        <end position="175"/>
    </location>
</feature>
<feature type="transmembrane region" description="Helical" evidence="2">
    <location>
        <begin position="88"/>
        <end position="111"/>
    </location>
</feature>
<evidence type="ECO:0000256" key="1">
    <source>
        <dbReference type="SAM" id="MobiDB-lite"/>
    </source>
</evidence>
<proteinExistence type="predicted"/>
<organism evidence="3 4">
    <name type="scientific">Gymnopus androsaceus JB14</name>
    <dbReference type="NCBI Taxonomy" id="1447944"/>
    <lineage>
        <taxon>Eukaryota</taxon>
        <taxon>Fungi</taxon>
        <taxon>Dikarya</taxon>
        <taxon>Basidiomycota</taxon>
        <taxon>Agaricomycotina</taxon>
        <taxon>Agaricomycetes</taxon>
        <taxon>Agaricomycetidae</taxon>
        <taxon>Agaricales</taxon>
        <taxon>Marasmiineae</taxon>
        <taxon>Omphalotaceae</taxon>
        <taxon>Gymnopus</taxon>
    </lineage>
</organism>
<protein>
    <recommendedName>
        <fullName evidence="5">Transmembrane protein</fullName>
    </recommendedName>
</protein>
<feature type="region of interest" description="Disordered" evidence="1">
    <location>
        <begin position="49"/>
        <end position="74"/>
    </location>
</feature>
<dbReference type="Proteomes" id="UP000799118">
    <property type="component" value="Unassembled WGS sequence"/>
</dbReference>
<evidence type="ECO:0000313" key="4">
    <source>
        <dbReference type="Proteomes" id="UP000799118"/>
    </source>
</evidence>
<sequence>MSSSINANAGPSSPAALATPLSAVIHDSPSPINPFDSFFGYTLSQTSTRESQHDRRLSSFSQSDSDIAPPSYVEPPEYESYQSEPATLAMFLFKFGFLFPPFWIMGAAMLLTPLRQPESSSLPTSWLPEKTSAERQQIISRLRTIEVKWSRRCLFALLILIVAVAGIGATVWGALKLTHGLQS</sequence>
<keyword evidence="2" id="KW-0812">Transmembrane</keyword>
<accession>A0A6A4GC92</accession>
<keyword evidence="2" id="KW-0472">Membrane</keyword>
<keyword evidence="4" id="KW-1185">Reference proteome</keyword>
<dbReference type="OrthoDB" id="3358294at2759"/>
<dbReference type="AlphaFoldDB" id="A0A6A4GC92"/>
<evidence type="ECO:0008006" key="5">
    <source>
        <dbReference type="Google" id="ProtNLM"/>
    </source>
</evidence>
<name>A0A6A4GC92_9AGAR</name>